<keyword evidence="4 5" id="KW-0472">Membrane</keyword>
<dbReference type="PANTHER" id="PTHR23112:SF0">
    <property type="entry name" value="TRANSMEMBRANE PROTEIN 116"/>
    <property type="match status" value="1"/>
</dbReference>
<dbReference type="AlphaFoldDB" id="A0A433Q8E0"/>
<evidence type="ECO:0000259" key="6">
    <source>
        <dbReference type="PROSITE" id="PS50261"/>
    </source>
</evidence>
<keyword evidence="8" id="KW-1185">Reference proteome</keyword>
<evidence type="ECO:0000256" key="3">
    <source>
        <dbReference type="ARBA" id="ARBA00022989"/>
    </source>
</evidence>
<feature type="transmembrane region" description="Helical" evidence="5">
    <location>
        <begin position="225"/>
        <end position="245"/>
    </location>
</feature>
<keyword evidence="3 5" id="KW-1133">Transmembrane helix</keyword>
<evidence type="ECO:0000256" key="5">
    <source>
        <dbReference type="SAM" id="Phobius"/>
    </source>
</evidence>
<evidence type="ECO:0000256" key="4">
    <source>
        <dbReference type="ARBA" id="ARBA00023136"/>
    </source>
</evidence>
<dbReference type="GO" id="GO:0005886">
    <property type="term" value="C:plasma membrane"/>
    <property type="evidence" value="ECO:0007669"/>
    <property type="project" value="TreeGrafter"/>
</dbReference>
<proteinExistence type="predicted"/>
<dbReference type="Gene3D" id="1.20.1070.10">
    <property type="entry name" value="Rhodopsin 7-helix transmembrane proteins"/>
    <property type="match status" value="1"/>
</dbReference>
<comment type="subcellular location">
    <subcellularLocation>
        <location evidence="1">Membrane</location>
        <topology evidence="1">Multi-pass membrane protein</topology>
    </subcellularLocation>
</comment>
<dbReference type="InterPro" id="IPR017981">
    <property type="entry name" value="GPCR_2-like_7TM"/>
</dbReference>
<comment type="caution">
    <text evidence="7">The sequence shown here is derived from an EMBL/GenBank/DDBJ whole genome shotgun (WGS) entry which is preliminary data.</text>
</comment>
<keyword evidence="2 5" id="KW-0812">Transmembrane</keyword>
<feature type="domain" description="G-protein coupled receptors family 2 profile 2" evidence="6">
    <location>
        <begin position="63"/>
        <end position="351"/>
    </location>
</feature>
<dbReference type="GO" id="GO:0004930">
    <property type="term" value="F:G protein-coupled receptor activity"/>
    <property type="evidence" value="ECO:0007669"/>
    <property type="project" value="TreeGrafter"/>
</dbReference>
<feature type="transmembrane region" description="Helical" evidence="5">
    <location>
        <begin position="135"/>
        <end position="161"/>
    </location>
</feature>
<dbReference type="EMBL" id="RBNJ01011266">
    <property type="protein sequence ID" value="RUS26078.1"/>
    <property type="molecule type" value="Genomic_DNA"/>
</dbReference>
<feature type="transmembrane region" description="Helical" evidence="5">
    <location>
        <begin position="173"/>
        <end position="191"/>
    </location>
</feature>
<evidence type="ECO:0000313" key="8">
    <source>
        <dbReference type="Proteomes" id="UP000274822"/>
    </source>
</evidence>
<dbReference type="PANTHER" id="PTHR23112">
    <property type="entry name" value="G PROTEIN-COUPLED RECEPTOR 157-RELATED"/>
    <property type="match status" value="1"/>
</dbReference>
<evidence type="ECO:0000256" key="2">
    <source>
        <dbReference type="ARBA" id="ARBA00022692"/>
    </source>
</evidence>
<organism evidence="7 8">
    <name type="scientific">Jimgerdemannia flammicorona</name>
    <dbReference type="NCBI Taxonomy" id="994334"/>
    <lineage>
        <taxon>Eukaryota</taxon>
        <taxon>Fungi</taxon>
        <taxon>Fungi incertae sedis</taxon>
        <taxon>Mucoromycota</taxon>
        <taxon>Mucoromycotina</taxon>
        <taxon>Endogonomycetes</taxon>
        <taxon>Endogonales</taxon>
        <taxon>Endogonaceae</taxon>
        <taxon>Jimgerdemannia</taxon>
    </lineage>
</organism>
<gene>
    <name evidence="7" type="ORF">BC938DRAFT_471260</name>
</gene>
<dbReference type="Proteomes" id="UP000274822">
    <property type="component" value="Unassembled WGS sequence"/>
</dbReference>
<dbReference type="PROSITE" id="PS50261">
    <property type="entry name" value="G_PROTEIN_RECEP_F2_4"/>
    <property type="match status" value="1"/>
</dbReference>
<reference evidence="7 8" key="1">
    <citation type="journal article" date="2018" name="New Phytol.">
        <title>Phylogenomics of Endogonaceae and evolution of mycorrhizas within Mucoromycota.</title>
        <authorList>
            <person name="Chang Y."/>
            <person name="Desiro A."/>
            <person name="Na H."/>
            <person name="Sandor L."/>
            <person name="Lipzen A."/>
            <person name="Clum A."/>
            <person name="Barry K."/>
            <person name="Grigoriev I.V."/>
            <person name="Martin F.M."/>
            <person name="Stajich J.E."/>
            <person name="Smith M.E."/>
            <person name="Bonito G."/>
            <person name="Spatafora J.W."/>
        </authorList>
    </citation>
    <scope>NUCLEOTIDE SEQUENCE [LARGE SCALE GENOMIC DNA]</scope>
    <source>
        <strain evidence="7 8">AD002</strain>
    </source>
</reference>
<protein>
    <recommendedName>
        <fullName evidence="6">G-protein coupled receptors family 2 profile 2 domain-containing protein</fullName>
    </recommendedName>
</protein>
<sequence length="621" mass="69146">MNSGGARKHSPHLDAATVTLTWFWFTGTLTHRRRHNSRHSQQSSATMDELNTTQLTDFQVKVTVILAIVLNTTSMASCSTVLVIYFGFRRHHKSTLNRISMRLTIQAVATNILFSAGQIISDVMTTGGPLCTFSVWAYIFFDMLSIWLVTMIAFNLHVVFVNRKMSPLRFERWYFWASFILSSVAFLPLFSNTYGFEEQQRTCWYIDGENGIGTRTIIAWEFATYYVWVIIATLYSIVAILFVMYKIRCNAINLIGSIDDTWAWVRHDTPKLSSESDPEPSLRGNDVSRATMIVKRVIWYPVTLIVCNSLNLVNDLKIAATGTIFYPLYLGSFLATSSQGLLICIVFCFDPAMLHIWREKRAGLIQKYITDYDARFGDGKRSYFTTTARNNALDKQDKQQGELLSQDYPSRNRFPDTERARPTWWARTMHWFTRKGKETDDAGNVESGSGAGKKIWTTETTPTVASCADIPGRPAFIFLEKLDQCDKQTGLEATADEQASAGSGRPEVVVKLQAIQRNTRNPAAGCGAATLGVLRGRDSAACPVESAARFARGRDDDAWFDNPGDLGGLGDFHASAAFGVVVAGFSVVVSETAGEEDADYDTVTAADAANYTYLGMPASSH</sequence>
<feature type="transmembrane region" description="Helical" evidence="5">
    <location>
        <begin position="64"/>
        <end position="88"/>
    </location>
</feature>
<name>A0A433Q8E0_9FUNG</name>
<dbReference type="GO" id="GO:0007166">
    <property type="term" value="P:cell surface receptor signaling pathway"/>
    <property type="evidence" value="ECO:0007669"/>
    <property type="project" value="InterPro"/>
</dbReference>
<dbReference type="GO" id="GO:0007189">
    <property type="term" value="P:adenylate cyclase-activating G protein-coupled receptor signaling pathway"/>
    <property type="evidence" value="ECO:0007669"/>
    <property type="project" value="TreeGrafter"/>
</dbReference>
<accession>A0A433Q8E0</accession>
<evidence type="ECO:0000313" key="7">
    <source>
        <dbReference type="EMBL" id="RUS26078.1"/>
    </source>
</evidence>
<feature type="transmembrane region" description="Helical" evidence="5">
    <location>
        <begin position="326"/>
        <end position="349"/>
    </location>
</feature>
<feature type="transmembrane region" description="Helical" evidence="5">
    <location>
        <begin position="100"/>
        <end position="120"/>
    </location>
</feature>
<evidence type="ECO:0000256" key="1">
    <source>
        <dbReference type="ARBA" id="ARBA00004141"/>
    </source>
</evidence>